<evidence type="ECO:0000256" key="2">
    <source>
        <dbReference type="ARBA" id="ARBA00022857"/>
    </source>
</evidence>
<dbReference type="EMBL" id="JBHMDG010000005">
    <property type="protein sequence ID" value="MFB9312357.1"/>
    <property type="molecule type" value="Genomic_DNA"/>
</dbReference>
<evidence type="ECO:0000259" key="4">
    <source>
        <dbReference type="Pfam" id="PF01872"/>
    </source>
</evidence>
<dbReference type="PANTHER" id="PTHR38011:SF7">
    <property type="entry name" value="2,5-DIAMINO-6-RIBOSYLAMINO-4(3H)-PYRIMIDINONE 5'-PHOSPHATE REDUCTASE"/>
    <property type="match status" value="1"/>
</dbReference>
<dbReference type="Pfam" id="PF01872">
    <property type="entry name" value="RibD_C"/>
    <property type="match status" value="1"/>
</dbReference>
<organism evidence="5 6">
    <name type="scientific">Nocardioides plantarum</name>
    <dbReference type="NCBI Taxonomy" id="29299"/>
    <lineage>
        <taxon>Bacteria</taxon>
        <taxon>Bacillati</taxon>
        <taxon>Actinomycetota</taxon>
        <taxon>Actinomycetes</taxon>
        <taxon>Propionibacteriales</taxon>
        <taxon>Nocardioidaceae</taxon>
        <taxon>Nocardioides</taxon>
    </lineage>
</organism>
<dbReference type="PANTHER" id="PTHR38011">
    <property type="entry name" value="DIHYDROFOLATE REDUCTASE FAMILY PROTEIN (AFU_ORTHOLOGUE AFUA_8G06820)"/>
    <property type="match status" value="1"/>
</dbReference>
<dbReference type="SUPFAM" id="SSF53597">
    <property type="entry name" value="Dihydrofolate reductase-like"/>
    <property type="match status" value="1"/>
</dbReference>
<keyword evidence="3" id="KW-0560">Oxidoreductase</keyword>
<keyword evidence="6" id="KW-1185">Reference proteome</keyword>
<dbReference type="Proteomes" id="UP001589750">
    <property type="component" value="Unassembled WGS sequence"/>
</dbReference>
<gene>
    <name evidence="5" type="ORF">ACFFRI_04815</name>
</gene>
<evidence type="ECO:0000313" key="6">
    <source>
        <dbReference type="Proteomes" id="UP001589750"/>
    </source>
</evidence>
<feature type="domain" description="Bacterial bifunctional deaminase-reductase C-terminal" evidence="4">
    <location>
        <begin position="28"/>
        <end position="230"/>
    </location>
</feature>
<protein>
    <submittedName>
        <fullName evidence="5">Dihydrofolate reductase family protein</fullName>
    </submittedName>
</protein>
<name>A0ABV5K6I9_9ACTN</name>
<dbReference type="InterPro" id="IPR050765">
    <property type="entry name" value="Riboflavin_Biosynth_HTPR"/>
</dbReference>
<comment type="pathway">
    <text evidence="1">Cofactor biosynthesis; riboflavin biosynthesis.</text>
</comment>
<dbReference type="RefSeq" id="WP_170215287.1">
    <property type="nucleotide sequence ID" value="NZ_JBHMDG010000005.1"/>
</dbReference>
<accession>A0ABV5K6I9</accession>
<evidence type="ECO:0000256" key="3">
    <source>
        <dbReference type="ARBA" id="ARBA00023002"/>
    </source>
</evidence>
<reference evidence="5 6" key="1">
    <citation type="submission" date="2024-09" db="EMBL/GenBank/DDBJ databases">
        <authorList>
            <person name="Sun Q."/>
            <person name="Mori K."/>
        </authorList>
    </citation>
    <scope>NUCLEOTIDE SEQUENCE [LARGE SCALE GENOMIC DNA]</scope>
    <source>
        <strain evidence="5 6">JCM 9626</strain>
    </source>
</reference>
<evidence type="ECO:0000256" key="1">
    <source>
        <dbReference type="ARBA" id="ARBA00005104"/>
    </source>
</evidence>
<dbReference type="Gene3D" id="3.40.430.10">
    <property type="entry name" value="Dihydrofolate Reductase, subunit A"/>
    <property type="match status" value="1"/>
</dbReference>
<keyword evidence="2" id="KW-0521">NADP</keyword>
<dbReference type="InterPro" id="IPR002734">
    <property type="entry name" value="RibDG_C"/>
</dbReference>
<sequence>MQVIFGAERDELDDDAVLAAYPWPEEGPWVRAMMVTTLDGAAAGPDGLSGSISSSVDKTVFDAVRRHADAVLVGAGTIRAEGYGALRAKDADAEARRAQGQAQAPVIAIVSPSLDLPWDSELFTGSTEPPLVLTTRAPDEAALARAREARATVVQSDSDDLPPRFLVDTLVQRGLRRIVCEGGPRLLEAVARAGLVDEADITVSPMFAGHAHVTRTEGLDHVVGFDLVHVLTAEGFLMCRYVRP</sequence>
<evidence type="ECO:0000313" key="5">
    <source>
        <dbReference type="EMBL" id="MFB9312357.1"/>
    </source>
</evidence>
<proteinExistence type="predicted"/>
<dbReference type="InterPro" id="IPR024072">
    <property type="entry name" value="DHFR-like_dom_sf"/>
</dbReference>
<comment type="caution">
    <text evidence="5">The sequence shown here is derived from an EMBL/GenBank/DDBJ whole genome shotgun (WGS) entry which is preliminary data.</text>
</comment>